<dbReference type="Pfam" id="PF22755">
    <property type="entry name" value="E217_gp28"/>
    <property type="match status" value="1"/>
</dbReference>
<sequence length="146" mass="17042">MIPGANLLRMAFGVIGTQIVKYRKFEQRVKNDQAQYVSMFGEPFDLAASVQRVRRDQYAQFNLEFQRNYVMIFANFDMVDLDRNMAGDQFLWTGRVFQLESQGSWFYQDGWGGNWTSSFFACLKFPTKHSRTTITSSNSTQVLTWL</sequence>
<evidence type="ECO:0000313" key="2">
    <source>
        <dbReference type="Proteomes" id="UP001057909"/>
    </source>
</evidence>
<reference evidence="1" key="1">
    <citation type="submission" date="2022-06" db="EMBL/GenBank/DDBJ databases">
        <title>Fagenbank pseudomonas phage collection.</title>
        <authorList>
            <person name="van den Berg D.F."/>
            <person name="Costa A.R."/>
            <person name="Esser J.Q."/>
            <person name="Muralidharan A."/>
            <person name="Estrada Bonilla B."/>
            <person name="Haagsma A.C."/>
            <person name="van der Steen B.A."/>
            <person name="van den Bossche H."/>
            <person name="Nobrega F.L."/>
            <person name="Haas P.-J."/>
            <person name="Brouns S.J.J."/>
        </authorList>
    </citation>
    <scope>NUCLEOTIDE SEQUENCE</scope>
</reference>
<protein>
    <submittedName>
        <fullName evidence="1">Uncharacterized protein</fullName>
    </submittedName>
</protein>
<proteinExistence type="predicted"/>
<name>A0A9E7QPD0_9CAUD</name>
<dbReference type="EMBL" id="ON857938">
    <property type="protein sequence ID" value="UVN13965.1"/>
    <property type="molecule type" value="Genomic_DNA"/>
</dbReference>
<dbReference type="Proteomes" id="UP001057909">
    <property type="component" value="Segment"/>
</dbReference>
<accession>A0A9E7QPD0</accession>
<gene>
    <name evidence="1" type="ORF">FBPa35_0051</name>
</gene>
<keyword evidence="2" id="KW-1185">Reference proteome</keyword>
<evidence type="ECO:0000313" key="1">
    <source>
        <dbReference type="EMBL" id="UVN13965.1"/>
    </source>
</evidence>
<organism evidence="1 2">
    <name type="scientific">Pseudomonas phage vB_PaeM_FBPa35</name>
    <dbReference type="NCBI Taxonomy" id="2969608"/>
    <lineage>
        <taxon>Viruses</taxon>
        <taxon>Duplodnaviria</taxon>
        <taxon>Heunggongvirae</taxon>
        <taxon>Uroviricota</taxon>
        <taxon>Caudoviricetes</taxon>
        <taxon>Lindbergviridae</taxon>
        <taxon>Pbunavirus</taxon>
        <taxon>Pbunavirus FBPa35</taxon>
    </lineage>
</organism>
<dbReference type="InterPro" id="IPR054441">
    <property type="entry name" value="Gp28-like"/>
</dbReference>